<name>A0A848FGH4_9BURK</name>
<organism evidence="2 3">
    <name type="scientific">Azohydromonas caseinilytica</name>
    <dbReference type="NCBI Taxonomy" id="2728836"/>
    <lineage>
        <taxon>Bacteria</taxon>
        <taxon>Pseudomonadati</taxon>
        <taxon>Pseudomonadota</taxon>
        <taxon>Betaproteobacteria</taxon>
        <taxon>Burkholderiales</taxon>
        <taxon>Sphaerotilaceae</taxon>
        <taxon>Azohydromonas</taxon>
    </lineage>
</organism>
<evidence type="ECO:0000256" key="1">
    <source>
        <dbReference type="SAM" id="SignalP"/>
    </source>
</evidence>
<protein>
    <recommendedName>
        <fullName evidence="4">PEP-CTERM protein-sorting domain-containing protein</fullName>
    </recommendedName>
</protein>
<accession>A0A848FGH4</accession>
<evidence type="ECO:0000313" key="3">
    <source>
        <dbReference type="Proteomes" id="UP000574067"/>
    </source>
</evidence>
<keyword evidence="1" id="KW-0732">Signal</keyword>
<reference evidence="2 3" key="1">
    <citation type="submission" date="2020-04" db="EMBL/GenBank/DDBJ databases">
        <title>Azohydromonas sp. isolated from soil.</title>
        <authorList>
            <person name="Dahal R.H."/>
        </authorList>
    </citation>
    <scope>NUCLEOTIDE SEQUENCE [LARGE SCALE GENOMIC DNA]</scope>
    <source>
        <strain evidence="2 3">G-1-1-14</strain>
    </source>
</reference>
<dbReference type="RefSeq" id="WP_169163260.1">
    <property type="nucleotide sequence ID" value="NZ_JABBFW010000031.1"/>
</dbReference>
<proteinExistence type="predicted"/>
<sequence length="378" mass="40499">MARFIHRAALAVLAACAASGAFAQEAPRYRVRDLNALTGLDSISVSSLNNRGDVTLIENHSQQAFLWRGGRLHDLGAWGGGRLALNERGAVVGTRRLGDGSRVPFLWRNGRSINLASALGADTGEAYDINESGQVLGQADGRAFVWDGRRARYLDIPGTDFFTVAALNDAGVIAGGLGRPGDEVHLRAYLLRDGTVRTLPEPVDMAHGGSYRATALNNAGHAITLWRDAGQDLLGTALYLDGGYLNLGAETFAQDLNDRDWATGYRLTLVDEDRRQFTALLFRDGQAFELNRLMTPGSDARWDRLDFANALNDRGQILGGGTLSDGSGRAFLATPVPEAPVVVGMLAGLAVLGAVRWGRRREECTGLGLWVNGSAAAR</sequence>
<gene>
    <name evidence="2" type="ORF">HHL10_25665</name>
</gene>
<dbReference type="Proteomes" id="UP000574067">
    <property type="component" value="Unassembled WGS sequence"/>
</dbReference>
<dbReference type="AlphaFoldDB" id="A0A848FGH4"/>
<feature type="chain" id="PRO_5032854722" description="PEP-CTERM protein-sorting domain-containing protein" evidence="1">
    <location>
        <begin position="24"/>
        <end position="378"/>
    </location>
</feature>
<feature type="signal peptide" evidence="1">
    <location>
        <begin position="1"/>
        <end position="23"/>
    </location>
</feature>
<dbReference type="EMBL" id="JABBFW010000031">
    <property type="protein sequence ID" value="NML18362.1"/>
    <property type="molecule type" value="Genomic_DNA"/>
</dbReference>
<comment type="caution">
    <text evidence="2">The sequence shown here is derived from an EMBL/GenBank/DDBJ whole genome shotgun (WGS) entry which is preliminary data.</text>
</comment>
<keyword evidence="3" id="KW-1185">Reference proteome</keyword>
<evidence type="ECO:0008006" key="4">
    <source>
        <dbReference type="Google" id="ProtNLM"/>
    </source>
</evidence>
<evidence type="ECO:0000313" key="2">
    <source>
        <dbReference type="EMBL" id="NML18362.1"/>
    </source>
</evidence>